<keyword evidence="3" id="KW-1185">Reference proteome</keyword>
<organism evidence="2 3">
    <name type="scientific">Allokutzneria albata</name>
    <name type="common">Kibdelosporangium albatum</name>
    <dbReference type="NCBI Taxonomy" id="211114"/>
    <lineage>
        <taxon>Bacteria</taxon>
        <taxon>Bacillati</taxon>
        <taxon>Actinomycetota</taxon>
        <taxon>Actinomycetes</taxon>
        <taxon>Pseudonocardiales</taxon>
        <taxon>Pseudonocardiaceae</taxon>
        <taxon>Allokutzneria</taxon>
    </lineage>
</organism>
<dbReference type="RefSeq" id="WP_030429553.1">
    <property type="nucleotide sequence ID" value="NZ_JOEF01000007.1"/>
</dbReference>
<feature type="domain" description="DUF1707" evidence="1">
    <location>
        <begin position="12"/>
        <end position="62"/>
    </location>
</feature>
<dbReference type="AlphaFoldDB" id="A0A1G9VCP6"/>
<dbReference type="PANTHER" id="PTHR40763">
    <property type="entry name" value="MEMBRANE PROTEIN-RELATED"/>
    <property type="match status" value="1"/>
</dbReference>
<protein>
    <recommendedName>
        <fullName evidence="1">DUF1707 domain-containing protein</fullName>
    </recommendedName>
</protein>
<reference evidence="2 3" key="1">
    <citation type="submission" date="2016-10" db="EMBL/GenBank/DDBJ databases">
        <authorList>
            <person name="de Groot N.N."/>
        </authorList>
    </citation>
    <scope>NUCLEOTIDE SEQUENCE [LARGE SCALE GENOMIC DNA]</scope>
    <source>
        <strain evidence="2 3">DSM 44149</strain>
    </source>
</reference>
<dbReference type="InterPro" id="IPR012551">
    <property type="entry name" value="DUF1707_SHOCT-like"/>
</dbReference>
<evidence type="ECO:0000259" key="1">
    <source>
        <dbReference type="Pfam" id="PF08044"/>
    </source>
</evidence>
<dbReference type="EMBL" id="LT629701">
    <property type="protein sequence ID" value="SDM69994.1"/>
    <property type="molecule type" value="Genomic_DNA"/>
</dbReference>
<dbReference type="Proteomes" id="UP000183376">
    <property type="component" value="Chromosome I"/>
</dbReference>
<dbReference type="STRING" id="211114.SAMN04489726_2963"/>
<accession>A0A1G9VCP6</accession>
<gene>
    <name evidence="2" type="ORF">SAMN04489726_2963</name>
</gene>
<evidence type="ECO:0000313" key="3">
    <source>
        <dbReference type="Proteomes" id="UP000183376"/>
    </source>
</evidence>
<name>A0A1G9VCP6_ALLAB</name>
<dbReference type="eggNOG" id="COG4758">
    <property type="taxonomic scope" value="Bacteria"/>
</dbReference>
<evidence type="ECO:0000313" key="2">
    <source>
        <dbReference type="EMBL" id="SDM69994.1"/>
    </source>
</evidence>
<dbReference type="PANTHER" id="PTHR40763:SF4">
    <property type="entry name" value="DUF1707 DOMAIN-CONTAINING PROTEIN"/>
    <property type="match status" value="1"/>
</dbReference>
<proteinExistence type="predicted"/>
<dbReference type="Pfam" id="PF08044">
    <property type="entry name" value="DUF1707"/>
    <property type="match status" value="1"/>
</dbReference>
<sequence length="176" mass="18608">MTPEDGSALVRRISDEDRENAAVVLNRAVADGRLTWTEHAERLEQVYAARTAGELSPVLADLHQPAPVDRTPKRLSAVFSKVIRAPEGTSPLRVRAVFGAAIIDLRSARPGEEIDLNASSAFGKVVLTVPVDAVVIDEGGAVFGKRHVSAPASGSSGAVIRLSGRSVFGKLVVHRG</sequence>